<sequence>MKSMTCQQLGGPCQLSLHGETADEIIKAQDRHLREAARGGDADHVPAHEEMRARWRRPVKAMAWYRSTKTAFAELS</sequence>
<dbReference type="RefSeq" id="WP_146927357.1">
    <property type="nucleotide sequence ID" value="NZ_BJUB01000006.1"/>
</dbReference>
<comment type="caution">
    <text evidence="1">The sequence shown here is derived from an EMBL/GenBank/DDBJ whole genome shotgun (WGS) entry which is preliminary data.</text>
</comment>
<reference evidence="1 2" key="1">
    <citation type="submission" date="2019-07" db="EMBL/GenBank/DDBJ databases">
        <title>Whole genome shotgun sequence of Cellulomonas xylanilytica NBRC 101102.</title>
        <authorList>
            <person name="Hosoyama A."/>
            <person name="Uohara A."/>
            <person name="Ohji S."/>
            <person name="Ichikawa N."/>
        </authorList>
    </citation>
    <scope>NUCLEOTIDE SEQUENCE [LARGE SCALE GENOMIC DNA]</scope>
    <source>
        <strain evidence="1 2">NBRC 101102</strain>
    </source>
</reference>
<gene>
    <name evidence="1" type="ORF">CXY01_20680</name>
</gene>
<accession>A0A510V3V3</accession>
<evidence type="ECO:0000313" key="1">
    <source>
        <dbReference type="EMBL" id="GEK21548.1"/>
    </source>
</evidence>
<dbReference type="AlphaFoldDB" id="A0A510V3V3"/>
<evidence type="ECO:0000313" key="2">
    <source>
        <dbReference type="Proteomes" id="UP000321118"/>
    </source>
</evidence>
<protein>
    <recommendedName>
        <fullName evidence="3">DUF1059 domain-containing protein</fullName>
    </recommendedName>
</protein>
<organism evidence="1 2">
    <name type="scientific">Cellulomonas xylanilytica</name>
    <dbReference type="NCBI Taxonomy" id="233583"/>
    <lineage>
        <taxon>Bacteria</taxon>
        <taxon>Bacillati</taxon>
        <taxon>Actinomycetota</taxon>
        <taxon>Actinomycetes</taxon>
        <taxon>Micrococcales</taxon>
        <taxon>Cellulomonadaceae</taxon>
        <taxon>Cellulomonas</taxon>
    </lineage>
</organism>
<dbReference type="Proteomes" id="UP000321118">
    <property type="component" value="Unassembled WGS sequence"/>
</dbReference>
<dbReference type="OrthoDB" id="1450972at2"/>
<keyword evidence="2" id="KW-1185">Reference proteome</keyword>
<dbReference type="EMBL" id="BJUB01000006">
    <property type="protein sequence ID" value="GEK21548.1"/>
    <property type="molecule type" value="Genomic_DNA"/>
</dbReference>
<proteinExistence type="predicted"/>
<evidence type="ECO:0008006" key="3">
    <source>
        <dbReference type="Google" id="ProtNLM"/>
    </source>
</evidence>
<name>A0A510V3V3_9CELL</name>